<organism evidence="1 2">
    <name type="scientific">Clostridium sardiniense</name>
    <name type="common">Clostridium absonum</name>
    <dbReference type="NCBI Taxonomy" id="29369"/>
    <lineage>
        <taxon>Bacteria</taxon>
        <taxon>Bacillati</taxon>
        <taxon>Bacillota</taxon>
        <taxon>Clostridia</taxon>
        <taxon>Eubacteriales</taxon>
        <taxon>Clostridiaceae</taxon>
        <taxon>Clostridium</taxon>
    </lineage>
</organism>
<evidence type="ECO:0000313" key="1">
    <source>
        <dbReference type="EMBL" id="MBY0755721.1"/>
    </source>
</evidence>
<dbReference type="SUPFAM" id="SSF50814">
    <property type="entry name" value="Lipocalins"/>
    <property type="match status" value="1"/>
</dbReference>
<accession>A0ABS7KY35</accession>
<gene>
    <name evidence="1" type="ORF">K5V21_09635</name>
</gene>
<dbReference type="Pfam" id="PF09148">
    <property type="entry name" value="DUF1934"/>
    <property type="match status" value="1"/>
</dbReference>
<dbReference type="InterPro" id="IPR012674">
    <property type="entry name" value="Calycin"/>
</dbReference>
<dbReference type="EMBL" id="JAIKTU010000007">
    <property type="protein sequence ID" value="MBY0755721.1"/>
    <property type="molecule type" value="Genomic_DNA"/>
</dbReference>
<protein>
    <submittedName>
        <fullName evidence="1">DUF1934 domain-containing protein</fullName>
    </submittedName>
</protein>
<keyword evidence="2" id="KW-1185">Reference proteome</keyword>
<evidence type="ECO:0000313" key="2">
    <source>
        <dbReference type="Proteomes" id="UP001299068"/>
    </source>
</evidence>
<dbReference type="RefSeq" id="WP_221861086.1">
    <property type="nucleotide sequence ID" value="NZ_JAIKTU010000007.1"/>
</dbReference>
<comment type="caution">
    <text evidence="1">The sequence shown here is derived from an EMBL/GenBank/DDBJ whole genome shotgun (WGS) entry which is preliminary data.</text>
</comment>
<proteinExistence type="predicted"/>
<dbReference type="Proteomes" id="UP001299068">
    <property type="component" value="Unassembled WGS sequence"/>
</dbReference>
<dbReference type="InterPro" id="IPR015231">
    <property type="entry name" value="DUF1934"/>
</dbReference>
<name>A0ABS7KY35_CLOSR</name>
<sequence>MEKKAIIKIVSNATMENEELIEVVTPGSLKNENDEIIAMYKETEISGMNGTDTKLRIGDEYIILEREGSTTTKMHFEKGKPSVCLYNTPYGMLELTIDTKELKIDMTEDGGNVEIKYEMQVEGQPSFKTQLKLDIKA</sequence>
<dbReference type="Gene3D" id="2.40.128.20">
    <property type="match status" value="1"/>
</dbReference>
<reference evidence="1 2" key="1">
    <citation type="journal article" date="2021" name="Cell Host Microbe">
        <title>in vivo commensal control of Clostridioides difficile virulence.</title>
        <authorList>
            <person name="Girinathan B.P."/>
            <person name="Dibenedetto N."/>
            <person name="Worley J.N."/>
            <person name="Peltier J."/>
            <person name="Arrieta-Ortiz M.L."/>
            <person name="Rupa Christinal Immanuel S."/>
            <person name="Lavin R."/>
            <person name="Delaney M.L."/>
            <person name="Cummins C."/>
            <person name="Hoffmann M."/>
            <person name="Luo Y."/>
            <person name="Gonzalez-Escalona N."/>
            <person name="Allard M."/>
            <person name="Onderdonk A.B."/>
            <person name="Gerber G.K."/>
            <person name="Sonenshein A.L."/>
            <person name="Baliga N."/>
            <person name="Dupuy B."/>
            <person name="Bry L."/>
        </authorList>
    </citation>
    <scope>NUCLEOTIDE SEQUENCE [LARGE SCALE GENOMIC DNA]</scope>
    <source>
        <strain evidence="1 2">DSM 599</strain>
    </source>
</reference>